<feature type="coiled-coil region" evidence="5">
    <location>
        <begin position="359"/>
        <end position="404"/>
    </location>
</feature>
<sequence length="405" mass="44738">MAADPKYANLSGIAYDQPDVYETTDLPEADQFHGDLDTEQFPEEDDSIEHLNISAREAFSKFKGKVLSAENIDFSDRLSRKPRTGYHVRSGEWELVGSGEQESPLQRYQRLKCEMKELLEEISALKEDDAKEMSKGNVVVHVENMLRELETLKLEKYLGPAVVSKLSDPQGVQIKKLLLSLERLSSGPAGGDSASTTSVSQTSPTDIRYEVKSNPSQTALNNAARVADLEARVAKLQALVSASPSTIKRLGGSGDKSLAETTHWIAGKVAMLQPGQVEVAETRITSLLGKLDQLAERSAAITGSTDQDNKISELYELVKTTEEMSLVIPAVLDRMLALEDLHKQGNDFSKSVSELESMQKVLASNYESYKELIKRLEENFASNMKTLKEDIDNLAARMKAIQAKK</sequence>
<keyword evidence="4" id="KW-0243">Dynein</keyword>
<dbReference type="GO" id="GO:0005869">
    <property type="term" value="C:dynactin complex"/>
    <property type="evidence" value="ECO:0007669"/>
    <property type="project" value="InterPro"/>
</dbReference>
<dbReference type="EMBL" id="AK417795">
    <property type="protein sequence ID" value="BAN21010.1"/>
    <property type="molecule type" value="mRNA"/>
</dbReference>
<reference evidence="6" key="1">
    <citation type="journal article" date="2013" name="PLoS ONE">
        <title>Gene expression in gut symbiotic organ of stinkbug affected by extracellular bacterial symbiont.</title>
        <authorList>
            <person name="Futahashi R."/>
            <person name="Tanaka K."/>
            <person name="Tanahashi M."/>
            <person name="Nikoh N."/>
            <person name="Kikuchi Y."/>
            <person name="Lee B.L."/>
            <person name="Fukatsu T."/>
        </authorList>
    </citation>
    <scope>NUCLEOTIDE SEQUENCE</scope>
    <source>
        <tissue evidence="6">Midgut</tissue>
    </source>
</reference>
<name>R4WJP2_RIPPE</name>
<dbReference type="AlphaFoldDB" id="R4WJP2"/>
<dbReference type="InterPro" id="IPR028133">
    <property type="entry name" value="Dynamitin"/>
</dbReference>
<comment type="similarity">
    <text evidence="2">Belongs to the dynactin subunit 2 family.</text>
</comment>
<evidence type="ECO:0000313" key="6">
    <source>
        <dbReference type="EMBL" id="BAN21010.1"/>
    </source>
</evidence>
<protein>
    <submittedName>
        <fullName evidence="6">Probable dynactin subunit 2</fullName>
    </submittedName>
</protein>
<evidence type="ECO:0000256" key="4">
    <source>
        <dbReference type="ARBA" id="ARBA00023017"/>
    </source>
</evidence>
<organism evidence="6">
    <name type="scientific">Riptortus pedestris</name>
    <name type="common">Bean bug</name>
    <dbReference type="NCBI Taxonomy" id="329032"/>
    <lineage>
        <taxon>Eukaryota</taxon>
        <taxon>Metazoa</taxon>
        <taxon>Ecdysozoa</taxon>
        <taxon>Arthropoda</taxon>
        <taxon>Hexapoda</taxon>
        <taxon>Insecta</taxon>
        <taxon>Pterygota</taxon>
        <taxon>Neoptera</taxon>
        <taxon>Paraneoptera</taxon>
        <taxon>Hemiptera</taxon>
        <taxon>Heteroptera</taxon>
        <taxon>Panheteroptera</taxon>
        <taxon>Pentatomomorpha</taxon>
        <taxon>Coreoidea</taxon>
        <taxon>Alydidae</taxon>
        <taxon>Riptortus</taxon>
    </lineage>
</organism>
<dbReference type="GO" id="GO:0007017">
    <property type="term" value="P:microtubule-based process"/>
    <property type="evidence" value="ECO:0007669"/>
    <property type="project" value="InterPro"/>
</dbReference>
<dbReference type="GO" id="GO:0030286">
    <property type="term" value="C:dynein complex"/>
    <property type="evidence" value="ECO:0007669"/>
    <property type="project" value="UniProtKB-KW"/>
</dbReference>
<evidence type="ECO:0000256" key="2">
    <source>
        <dbReference type="ARBA" id="ARBA00006176"/>
    </source>
</evidence>
<keyword evidence="3" id="KW-0963">Cytoplasm</keyword>
<dbReference type="Pfam" id="PF04912">
    <property type="entry name" value="Dynamitin"/>
    <property type="match status" value="1"/>
</dbReference>
<proteinExistence type="evidence at transcript level"/>
<evidence type="ECO:0000256" key="3">
    <source>
        <dbReference type="ARBA" id="ARBA00022490"/>
    </source>
</evidence>
<dbReference type="GO" id="GO:0005737">
    <property type="term" value="C:cytoplasm"/>
    <property type="evidence" value="ECO:0007669"/>
    <property type="project" value="UniProtKB-SubCell"/>
</dbReference>
<comment type="subcellular location">
    <subcellularLocation>
        <location evidence="1">Cytoplasm</location>
    </subcellularLocation>
</comment>
<keyword evidence="5" id="KW-0175">Coiled coil</keyword>
<evidence type="ECO:0000256" key="1">
    <source>
        <dbReference type="ARBA" id="ARBA00004496"/>
    </source>
</evidence>
<accession>R4WJP2</accession>
<dbReference type="PANTHER" id="PTHR15346">
    <property type="entry name" value="DYNACTIN SUBUNIT"/>
    <property type="match status" value="1"/>
</dbReference>
<evidence type="ECO:0000256" key="5">
    <source>
        <dbReference type="SAM" id="Coils"/>
    </source>
</evidence>